<keyword evidence="2 7" id="KW-0699">rRNA-binding</keyword>
<dbReference type="GO" id="GO:0003735">
    <property type="term" value="F:structural constituent of ribosome"/>
    <property type="evidence" value="ECO:0007669"/>
    <property type="project" value="InterPro"/>
</dbReference>
<keyword evidence="5 7" id="KW-0687">Ribonucleoprotein</keyword>
<evidence type="ECO:0000256" key="10">
    <source>
        <dbReference type="RuleBase" id="RU004008"/>
    </source>
</evidence>
<dbReference type="InterPro" id="IPR018260">
    <property type="entry name" value="Ribosomal_uL22_CS"/>
</dbReference>
<dbReference type="RefSeq" id="WP_044346237.1">
    <property type="nucleotide sequence ID" value="NZ_AZAC01000001.1"/>
</dbReference>
<dbReference type="EMBL" id="AZAC01000001">
    <property type="protein sequence ID" value="KIX15958.1"/>
    <property type="molecule type" value="Genomic_DNA"/>
</dbReference>
<protein>
    <recommendedName>
        <fullName evidence="6 7">Large ribosomal subunit protein uL22</fullName>
    </recommendedName>
</protein>
<keyword evidence="3 7" id="KW-0694">RNA-binding</keyword>
<comment type="subunit">
    <text evidence="7 9">Part of the 50S ribosomal subunit.</text>
</comment>
<dbReference type="InterPro" id="IPR005727">
    <property type="entry name" value="Ribosomal_uL22_bac/chlpt-type"/>
</dbReference>
<dbReference type="InterPro" id="IPR001063">
    <property type="entry name" value="Ribosomal_uL22"/>
</dbReference>
<evidence type="ECO:0000256" key="7">
    <source>
        <dbReference type="HAMAP-Rule" id="MF_01331"/>
    </source>
</evidence>
<keyword evidence="4 7" id="KW-0689">Ribosomal protein</keyword>
<organism evidence="11 12">
    <name type="scientific">Dethiosulfatarculus sandiegensis</name>
    <dbReference type="NCBI Taxonomy" id="1429043"/>
    <lineage>
        <taxon>Bacteria</taxon>
        <taxon>Pseudomonadati</taxon>
        <taxon>Thermodesulfobacteriota</taxon>
        <taxon>Desulfarculia</taxon>
        <taxon>Desulfarculales</taxon>
        <taxon>Desulfarculaceae</taxon>
        <taxon>Dethiosulfatarculus</taxon>
    </lineage>
</organism>
<reference evidence="11 12" key="1">
    <citation type="submission" date="2013-11" db="EMBL/GenBank/DDBJ databases">
        <title>Metagenomic analysis of a methanogenic consortium involved in long chain n-alkane degradation.</title>
        <authorList>
            <person name="Davidova I.A."/>
            <person name="Callaghan A.V."/>
            <person name="Wawrik B."/>
            <person name="Pruitt S."/>
            <person name="Marks C."/>
            <person name="Duncan K.E."/>
            <person name="Suflita J.M."/>
        </authorList>
    </citation>
    <scope>NUCLEOTIDE SEQUENCE [LARGE SCALE GENOMIC DNA]</scope>
    <source>
        <strain evidence="11 12">SPR</strain>
    </source>
</reference>
<sequence length="110" mass="12274">MEAVAKAKYVRISPRKARLMAKAVQGLKAEEALNKLMFTPKKSAFLFTKVIKSAVANASQNEGADVDSLYIKHAYVDGGPTLKRWRPRAMGRAYVIRKRTSHITVVVAER</sequence>
<dbReference type="GO" id="GO:0019843">
    <property type="term" value="F:rRNA binding"/>
    <property type="evidence" value="ECO:0007669"/>
    <property type="project" value="UniProtKB-UniRule"/>
</dbReference>
<dbReference type="HAMAP" id="MF_01331_B">
    <property type="entry name" value="Ribosomal_uL22_B"/>
    <property type="match status" value="1"/>
</dbReference>
<comment type="caution">
    <text evidence="11">The sequence shown here is derived from an EMBL/GenBank/DDBJ whole genome shotgun (WGS) entry which is preliminary data.</text>
</comment>
<keyword evidence="12" id="KW-1185">Reference proteome</keyword>
<dbReference type="SUPFAM" id="SSF54843">
    <property type="entry name" value="Ribosomal protein L22"/>
    <property type="match status" value="1"/>
</dbReference>
<proteinExistence type="inferred from homology"/>
<dbReference type="PATRIC" id="fig|1429043.3.peg.322"/>
<evidence type="ECO:0000256" key="5">
    <source>
        <dbReference type="ARBA" id="ARBA00023274"/>
    </source>
</evidence>
<dbReference type="FunCoup" id="A0A0D2I0C5">
    <property type="interactions" value="583"/>
</dbReference>
<dbReference type="PROSITE" id="PS00464">
    <property type="entry name" value="RIBOSOMAL_L22"/>
    <property type="match status" value="1"/>
</dbReference>
<comment type="function">
    <text evidence="7 10">This protein binds specifically to 23S rRNA; its binding is stimulated by other ribosomal proteins, e.g., L4, L17, and L20. It is important during the early stages of 50S assembly. It makes multiple contacts with different domains of the 23S rRNA in the assembled 50S subunit and ribosome.</text>
</comment>
<evidence type="ECO:0000256" key="8">
    <source>
        <dbReference type="RuleBase" id="RU004005"/>
    </source>
</evidence>
<evidence type="ECO:0000256" key="6">
    <source>
        <dbReference type="ARBA" id="ARBA00035207"/>
    </source>
</evidence>
<dbReference type="GO" id="GO:0006412">
    <property type="term" value="P:translation"/>
    <property type="evidence" value="ECO:0007669"/>
    <property type="project" value="UniProtKB-UniRule"/>
</dbReference>
<dbReference type="PANTHER" id="PTHR13501:SF8">
    <property type="entry name" value="LARGE RIBOSOMAL SUBUNIT PROTEIN UL22M"/>
    <property type="match status" value="1"/>
</dbReference>
<dbReference type="OrthoDB" id="9805969at2"/>
<evidence type="ECO:0000313" key="12">
    <source>
        <dbReference type="Proteomes" id="UP000032233"/>
    </source>
</evidence>
<dbReference type="Pfam" id="PF00237">
    <property type="entry name" value="Ribosomal_L22"/>
    <property type="match status" value="1"/>
</dbReference>
<evidence type="ECO:0000313" key="11">
    <source>
        <dbReference type="EMBL" id="KIX15958.1"/>
    </source>
</evidence>
<dbReference type="Gene3D" id="3.90.470.10">
    <property type="entry name" value="Ribosomal protein L22/L17"/>
    <property type="match status" value="1"/>
</dbReference>
<evidence type="ECO:0000256" key="1">
    <source>
        <dbReference type="ARBA" id="ARBA00009451"/>
    </source>
</evidence>
<evidence type="ECO:0000256" key="9">
    <source>
        <dbReference type="RuleBase" id="RU004006"/>
    </source>
</evidence>
<accession>A0A0D2I0C5</accession>
<comment type="function">
    <text evidence="7">The globular domain of the protein is located near the polypeptide exit tunnel on the outside of the subunit, while an extended beta-hairpin is found that lines the wall of the exit tunnel in the center of the 70S ribosome.</text>
</comment>
<dbReference type="GO" id="GO:0022625">
    <property type="term" value="C:cytosolic large ribosomal subunit"/>
    <property type="evidence" value="ECO:0007669"/>
    <property type="project" value="TreeGrafter"/>
</dbReference>
<evidence type="ECO:0000256" key="4">
    <source>
        <dbReference type="ARBA" id="ARBA00022980"/>
    </source>
</evidence>
<dbReference type="InParanoid" id="A0A0D2I0C5"/>
<dbReference type="CDD" id="cd00336">
    <property type="entry name" value="Ribosomal_L22"/>
    <property type="match status" value="1"/>
</dbReference>
<name>A0A0D2I0C5_9BACT</name>
<dbReference type="STRING" id="1429043.X474_01545"/>
<dbReference type="AlphaFoldDB" id="A0A0D2I0C5"/>
<dbReference type="PANTHER" id="PTHR13501">
    <property type="entry name" value="CHLOROPLAST 50S RIBOSOMAL PROTEIN L22-RELATED"/>
    <property type="match status" value="1"/>
</dbReference>
<dbReference type="InterPro" id="IPR036394">
    <property type="entry name" value="Ribosomal_uL22_sf"/>
</dbReference>
<evidence type="ECO:0000256" key="2">
    <source>
        <dbReference type="ARBA" id="ARBA00022730"/>
    </source>
</evidence>
<dbReference type="InterPro" id="IPR047867">
    <property type="entry name" value="Ribosomal_uL22_bac/org-type"/>
</dbReference>
<evidence type="ECO:0000256" key="3">
    <source>
        <dbReference type="ARBA" id="ARBA00022884"/>
    </source>
</evidence>
<dbReference type="Proteomes" id="UP000032233">
    <property type="component" value="Unassembled WGS sequence"/>
</dbReference>
<comment type="similarity">
    <text evidence="1 7 8">Belongs to the universal ribosomal protein uL22 family.</text>
</comment>
<dbReference type="NCBIfam" id="TIGR01044">
    <property type="entry name" value="rplV_bact"/>
    <property type="match status" value="1"/>
</dbReference>
<gene>
    <name evidence="7" type="primary">rplV</name>
    <name evidence="11" type="ORF">X474_01545</name>
</gene>